<reference evidence="1 2" key="1">
    <citation type="submission" date="2015-08" db="EMBL/GenBank/DDBJ databases">
        <title>Next Generation Sequencing and Analysis of the Genome of Puccinia sorghi L Schw, the Causal Agent of Maize Common Rust.</title>
        <authorList>
            <person name="Rochi L."/>
            <person name="Burguener G."/>
            <person name="Darino M."/>
            <person name="Turjanski A."/>
            <person name="Kreff E."/>
            <person name="Dieguez M.J."/>
            <person name="Sacco F."/>
        </authorList>
    </citation>
    <scope>NUCLEOTIDE SEQUENCE [LARGE SCALE GENOMIC DNA]</scope>
    <source>
        <strain evidence="1 2">RO10H11247</strain>
    </source>
</reference>
<sequence>MDTYRPGVFKKKNSSKPLAMRVKEFFNTIFIFSYTALSEKYLPPSPHATPTNHQGIQIKWKEPSWHILILWQKILNKALCTVTGHCEKNLSERALIQLCCTKSDLRSHPRLA</sequence>
<dbReference type="Proteomes" id="UP000037035">
    <property type="component" value="Unassembled WGS sequence"/>
</dbReference>
<organism evidence="1 2">
    <name type="scientific">Puccinia sorghi</name>
    <dbReference type="NCBI Taxonomy" id="27349"/>
    <lineage>
        <taxon>Eukaryota</taxon>
        <taxon>Fungi</taxon>
        <taxon>Dikarya</taxon>
        <taxon>Basidiomycota</taxon>
        <taxon>Pucciniomycotina</taxon>
        <taxon>Pucciniomycetes</taxon>
        <taxon>Pucciniales</taxon>
        <taxon>Pucciniaceae</taxon>
        <taxon>Puccinia</taxon>
    </lineage>
</organism>
<evidence type="ECO:0000313" key="1">
    <source>
        <dbReference type="EMBL" id="KNZ49169.1"/>
    </source>
</evidence>
<protein>
    <submittedName>
        <fullName evidence="1">Uncharacterized protein</fullName>
    </submittedName>
</protein>
<dbReference type="VEuPathDB" id="FungiDB:VP01_516g4"/>
<name>A0A0L6UKW1_9BASI</name>
<evidence type="ECO:0000313" key="2">
    <source>
        <dbReference type="Proteomes" id="UP000037035"/>
    </source>
</evidence>
<proteinExistence type="predicted"/>
<gene>
    <name evidence="1" type="ORF">VP01_516g4</name>
</gene>
<comment type="caution">
    <text evidence="1">The sequence shown here is derived from an EMBL/GenBank/DDBJ whole genome shotgun (WGS) entry which is preliminary data.</text>
</comment>
<keyword evidence="2" id="KW-1185">Reference proteome</keyword>
<dbReference type="EMBL" id="LAVV01010353">
    <property type="protein sequence ID" value="KNZ49169.1"/>
    <property type="molecule type" value="Genomic_DNA"/>
</dbReference>
<dbReference type="AlphaFoldDB" id="A0A0L6UKW1"/>
<accession>A0A0L6UKW1</accession>